<reference evidence="1" key="1">
    <citation type="submission" date="2021-06" db="EMBL/GenBank/DDBJ databases">
        <authorList>
            <person name="Kallberg Y."/>
            <person name="Tangrot J."/>
            <person name="Rosling A."/>
        </authorList>
    </citation>
    <scope>NUCLEOTIDE SEQUENCE</scope>
    <source>
        <strain evidence="1">UK204</strain>
    </source>
</reference>
<feature type="non-terminal residue" evidence="1">
    <location>
        <position position="1"/>
    </location>
</feature>
<dbReference type="OrthoDB" id="2444982at2759"/>
<evidence type="ECO:0000313" key="2">
    <source>
        <dbReference type="Proteomes" id="UP000789570"/>
    </source>
</evidence>
<dbReference type="EMBL" id="CAJVPQ010011853">
    <property type="protein sequence ID" value="CAG8729160.1"/>
    <property type="molecule type" value="Genomic_DNA"/>
</dbReference>
<dbReference type="Proteomes" id="UP000789570">
    <property type="component" value="Unassembled WGS sequence"/>
</dbReference>
<organism evidence="1 2">
    <name type="scientific">Funneliformis caledonium</name>
    <dbReference type="NCBI Taxonomy" id="1117310"/>
    <lineage>
        <taxon>Eukaryota</taxon>
        <taxon>Fungi</taxon>
        <taxon>Fungi incertae sedis</taxon>
        <taxon>Mucoromycota</taxon>
        <taxon>Glomeromycotina</taxon>
        <taxon>Glomeromycetes</taxon>
        <taxon>Glomerales</taxon>
        <taxon>Glomeraceae</taxon>
        <taxon>Funneliformis</taxon>
    </lineage>
</organism>
<sequence>KQKHCHECGKNEIENSKHKCPQCNAKLFTLVKTQQETEQITPEKEDSTKSFILDLTSLKQISLTSIQIQLV</sequence>
<keyword evidence="2" id="KW-1185">Reference proteome</keyword>
<protein>
    <submittedName>
        <fullName evidence="1">491_t:CDS:1</fullName>
    </submittedName>
</protein>
<gene>
    <name evidence="1" type="ORF">FCALED_LOCUS14867</name>
</gene>
<evidence type="ECO:0000313" key="1">
    <source>
        <dbReference type="EMBL" id="CAG8729160.1"/>
    </source>
</evidence>
<name>A0A9N9IBX8_9GLOM</name>
<dbReference type="AlphaFoldDB" id="A0A9N9IBX8"/>
<accession>A0A9N9IBX8</accession>
<proteinExistence type="predicted"/>
<comment type="caution">
    <text evidence="1">The sequence shown here is derived from an EMBL/GenBank/DDBJ whole genome shotgun (WGS) entry which is preliminary data.</text>
</comment>